<dbReference type="PANTHER" id="PTHR43791:SF36">
    <property type="entry name" value="TRANSPORTER, PUTATIVE (AFU_ORTHOLOGUE AFUA_6G08340)-RELATED"/>
    <property type="match status" value="1"/>
</dbReference>
<dbReference type="EMBL" id="JANUGU010000009">
    <property type="protein sequence ID" value="MCS0660549.1"/>
    <property type="molecule type" value="Genomic_DNA"/>
</dbReference>
<feature type="transmembrane region" description="Helical" evidence="6">
    <location>
        <begin position="195"/>
        <end position="218"/>
    </location>
</feature>
<keyword evidence="4 6" id="KW-1133">Transmembrane helix</keyword>
<comment type="subcellular location">
    <subcellularLocation>
        <location evidence="1">Membrane</location>
        <topology evidence="1">Multi-pass membrane protein</topology>
    </subcellularLocation>
</comment>
<evidence type="ECO:0000256" key="3">
    <source>
        <dbReference type="ARBA" id="ARBA00022692"/>
    </source>
</evidence>
<dbReference type="PROSITE" id="PS50850">
    <property type="entry name" value="MFS"/>
    <property type="match status" value="1"/>
</dbReference>
<dbReference type="InterPro" id="IPR020846">
    <property type="entry name" value="MFS_dom"/>
</dbReference>
<evidence type="ECO:0000256" key="2">
    <source>
        <dbReference type="ARBA" id="ARBA00022448"/>
    </source>
</evidence>
<feature type="transmembrane region" description="Helical" evidence="6">
    <location>
        <begin position="127"/>
        <end position="148"/>
    </location>
</feature>
<sequence length="449" mass="48611">MNKAMSAYSGGADDLPGADGTTSVLASAYRKATWRLIPFIFICYLFNYLDRVNVGFAKLEMLDALKLSETVYGLGAGIFFLGYVLSGVPTNLTLHRLGARRCIGIMMILWGGLSAAMLFVSNPTSFYVLRFLTGVAEAGFFPGMVLYFTKWFPSEKRGHVMALFMSAIPVSGLIGGPLSGWMLHHFTSGQGGLAGWQWLFLLQGLPTVILGVIALFYLSDSLRDATWLTQDEKAAMQAALDADEQSRRTISHAGQSFASVLRNGHVWMLGAIYFSIQMGVYAINFWLPSIIKALGFKDPATVGWLSAIPYLFAGVFMVFAGRSADQRRERRWHLSVPMLMALVGLLLAAKFSSNPLIVMVGLTIATMGALTGLPMFWPLPAAFLGSAAAAGGLALINSLGQIAGFVSPFLVGWIKDMTHSTDLALYILSTVLFAGALLVMLVPAKLVNR</sequence>
<feature type="transmembrane region" description="Helical" evidence="6">
    <location>
        <begin position="32"/>
        <end position="50"/>
    </location>
</feature>
<organism evidence="8 9">
    <name type="scientific">Massilia terrae</name>
    <dbReference type="NCBI Taxonomy" id="1811224"/>
    <lineage>
        <taxon>Bacteria</taxon>
        <taxon>Pseudomonadati</taxon>
        <taxon>Pseudomonadota</taxon>
        <taxon>Betaproteobacteria</taxon>
        <taxon>Burkholderiales</taxon>
        <taxon>Oxalobacteraceae</taxon>
        <taxon>Telluria group</taxon>
        <taxon>Massilia</taxon>
    </lineage>
</organism>
<evidence type="ECO:0000256" key="5">
    <source>
        <dbReference type="ARBA" id="ARBA00023136"/>
    </source>
</evidence>
<evidence type="ECO:0000256" key="1">
    <source>
        <dbReference type="ARBA" id="ARBA00004141"/>
    </source>
</evidence>
<feature type="transmembrane region" description="Helical" evidence="6">
    <location>
        <begin position="357"/>
        <end position="377"/>
    </location>
</feature>
<dbReference type="PANTHER" id="PTHR43791">
    <property type="entry name" value="PERMEASE-RELATED"/>
    <property type="match status" value="1"/>
</dbReference>
<keyword evidence="2" id="KW-0813">Transport</keyword>
<comment type="caution">
    <text evidence="8">The sequence shown here is derived from an EMBL/GenBank/DDBJ whole genome shotgun (WGS) entry which is preliminary data.</text>
</comment>
<feature type="transmembrane region" description="Helical" evidence="6">
    <location>
        <begin position="266"/>
        <end position="287"/>
    </location>
</feature>
<feature type="transmembrane region" description="Helical" evidence="6">
    <location>
        <begin position="160"/>
        <end position="183"/>
    </location>
</feature>
<evidence type="ECO:0000256" key="4">
    <source>
        <dbReference type="ARBA" id="ARBA00022989"/>
    </source>
</evidence>
<evidence type="ECO:0000313" key="8">
    <source>
        <dbReference type="EMBL" id="MCS0660549.1"/>
    </source>
</evidence>
<feature type="transmembrane region" description="Helical" evidence="6">
    <location>
        <begin position="102"/>
        <end position="121"/>
    </location>
</feature>
<feature type="transmembrane region" description="Helical" evidence="6">
    <location>
        <begin position="423"/>
        <end position="444"/>
    </location>
</feature>
<keyword evidence="3 6" id="KW-0812">Transmembrane</keyword>
<dbReference type="CDD" id="cd17319">
    <property type="entry name" value="MFS_ExuT_GudP_like"/>
    <property type="match status" value="1"/>
</dbReference>
<evidence type="ECO:0000256" key="6">
    <source>
        <dbReference type="SAM" id="Phobius"/>
    </source>
</evidence>
<accession>A0ABT2D2T0</accession>
<keyword evidence="5 6" id="KW-0472">Membrane</keyword>
<dbReference type="InterPro" id="IPR011701">
    <property type="entry name" value="MFS"/>
</dbReference>
<protein>
    <submittedName>
        <fullName evidence="8">MFS transporter</fullName>
    </submittedName>
</protein>
<dbReference type="Gene3D" id="1.20.1250.20">
    <property type="entry name" value="MFS general substrate transporter like domains"/>
    <property type="match status" value="2"/>
</dbReference>
<keyword evidence="9" id="KW-1185">Reference proteome</keyword>
<feature type="transmembrane region" description="Helical" evidence="6">
    <location>
        <begin position="389"/>
        <end position="411"/>
    </location>
</feature>
<feature type="transmembrane region" description="Helical" evidence="6">
    <location>
        <begin position="332"/>
        <end position="351"/>
    </location>
</feature>
<feature type="transmembrane region" description="Helical" evidence="6">
    <location>
        <begin position="70"/>
        <end position="90"/>
    </location>
</feature>
<dbReference type="InterPro" id="IPR036259">
    <property type="entry name" value="MFS_trans_sf"/>
</dbReference>
<dbReference type="Proteomes" id="UP001204621">
    <property type="component" value="Unassembled WGS sequence"/>
</dbReference>
<proteinExistence type="predicted"/>
<dbReference type="Pfam" id="PF07690">
    <property type="entry name" value="MFS_1"/>
    <property type="match status" value="1"/>
</dbReference>
<dbReference type="SUPFAM" id="SSF103473">
    <property type="entry name" value="MFS general substrate transporter"/>
    <property type="match status" value="1"/>
</dbReference>
<evidence type="ECO:0000313" key="9">
    <source>
        <dbReference type="Proteomes" id="UP001204621"/>
    </source>
</evidence>
<gene>
    <name evidence="8" type="ORF">NX778_20960</name>
</gene>
<evidence type="ECO:0000259" key="7">
    <source>
        <dbReference type="PROSITE" id="PS50850"/>
    </source>
</evidence>
<name>A0ABT2D2T0_9BURK</name>
<reference evidence="8 9" key="1">
    <citation type="submission" date="2022-08" db="EMBL/GenBank/DDBJ databases">
        <title>Reclassification of Massilia species as members of the genera Telluria, Duganella, Pseudoduganella, Mokoshia gen. nov. and Zemynaea gen. nov. using orthogonal and non-orthogonal genome-based approaches.</title>
        <authorList>
            <person name="Bowman J.P."/>
        </authorList>
    </citation>
    <scope>NUCLEOTIDE SEQUENCE [LARGE SCALE GENOMIC DNA]</scope>
    <source>
        <strain evidence="8 9">JCM 31606</strain>
    </source>
</reference>
<feature type="domain" description="Major facilitator superfamily (MFS) profile" evidence="7">
    <location>
        <begin position="36"/>
        <end position="447"/>
    </location>
</feature>
<feature type="transmembrane region" description="Helical" evidence="6">
    <location>
        <begin position="299"/>
        <end position="320"/>
    </location>
</feature>